<dbReference type="InParanoid" id="C1F4J5"/>
<dbReference type="PROSITE" id="PS51257">
    <property type="entry name" value="PROKAR_LIPOPROTEIN"/>
    <property type="match status" value="1"/>
</dbReference>
<accession>C1F4J5</accession>
<organism evidence="1 2">
    <name type="scientific">Acidobacterium capsulatum (strain ATCC 51196 / DSM 11244 / BCRC 80197 / JCM 7670 / NBRC 15755 / NCIMB 13165 / 161)</name>
    <dbReference type="NCBI Taxonomy" id="240015"/>
    <lineage>
        <taxon>Bacteria</taxon>
        <taxon>Pseudomonadati</taxon>
        <taxon>Acidobacteriota</taxon>
        <taxon>Terriglobia</taxon>
        <taxon>Terriglobales</taxon>
        <taxon>Acidobacteriaceae</taxon>
        <taxon>Acidobacterium</taxon>
    </lineage>
</organism>
<sequence>MGLRRTSAISAAFSARTAGRMGGFLLAGVLACSGITAQAARRCYASAQALHHLHHKACIRAHVYREINLDDGTRILDLCGPDAADCEFALVSLDRNRKSVGSLKQFVGTDIEVLGTVEPIRGRAEILLRKAGQVRSRDAREVAAARPRERRVKQDRFRANPTLLKSFNAEQNRAPVSDPAFHGGYSY</sequence>
<evidence type="ECO:0000313" key="1">
    <source>
        <dbReference type="EMBL" id="ACO32371.1"/>
    </source>
</evidence>
<dbReference type="HOGENOM" id="CLU_1444779_0_0_0"/>
<dbReference type="eggNOG" id="ENOG5033KT4">
    <property type="taxonomic scope" value="Bacteria"/>
</dbReference>
<dbReference type="RefSeq" id="WP_015898086.1">
    <property type="nucleotide sequence ID" value="NC_012483.1"/>
</dbReference>
<keyword evidence="2" id="KW-1185">Reference proteome</keyword>
<evidence type="ECO:0000313" key="2">
    <source>
        <dbReference type="Proteomes" id="UP000002207"/>
    </source>
</evidence>
<dbReference type="KEGG" id="aca:ACP_3038"/>
<keyword evidence="1" id="KW-0449">Lipoprotein</keyword>
<proteinExistence type="predicted"/>
<name>C1F4J5_ACIC5</name>
<gene>
    <name evidence="1" type="ordered locus">ACP_3038</name>
</gene>
<dbReference type="OrthoDB" id="119632at2"/>
<dbReference type="Proteomes" id="UP000002207">
    <property type="component" value="Chromosome"/>
</dbReference>
<dbReference type="EMBL" id="CP001472">
    <property type="protein sequence ID" value="ACO32371.1"/>
    <property type="molecule type" value="Genomic_DNA"/>
</dbReference>
<protein>
    <submittedName>
        <fullName evidence="1">Putative lipoprotein</fullName>
    </submittedName>
</protein>
<reference evidence="1 2" key="1">
    <citation type="journal article" date="2009" name="Appl. Environ. Microbiol.">
        <title>Three genomes from the phylum Acidobacteria provide insight into the lifestyles of these microorganisms in soils.</title>
        <authorList>
            <person name="Ward N.L."/>
            <person name="Challacombe J.F."/>
            <person name="Janssen P.H."/>
            <person name="Henrissat B."/>
            <person name="Coutinho P.M."/>
            <person name="Wu M."/>
            <person name="Xie G."/>
            <person name="Haft D.H."/>
            <person name="Sait M."/>
            <person name="Badger J."/>
            <person name="Barabote R.D."/>
            <person name="Bradley B."/>
            <person name="Brettin T.S."/>
            <person name="Brinkac L.M."/>
            <person name="Bruce D."/>
            <person name="Creasy T."/>
            <person name="Daugherty S.C."/>
            <person name="Davidsen T.M."/>
            <person name="DeBoy R.T."/>
            <person name="Detter J.C."/>
            <person name="Dodson R.J."/>
            <person name="Durkin A.S."/>
            <person name="Ganapathy A."/>
            <person name="Gwinn-Giglio M."/>
            <person name="Han C.S."/>
            <person name="Khouri H."/>
            <person name="Kiss H."/>
            <person name="Kothari S.P."/>
            <person name="Madupu R."/>
            <person name="Nelson K.E."/>
            <person name="Nelson W.C."/>
            <person name="Paulsen I."/>
            <person name="Penn K."/>
            <person name="Ren Q."/>
            <person name="Rosovitz M.J."/>
            <person name="Selengut J.D."/>
            <person name="Shrivastava S."/>
            <person name="Sullivan S.A."/>
            <person name="Tapia R."/>
            <person name="Thompson L.S."/>
            <person name="Watkins K.L."/>
            <person name="Yang Q."/>
            <person name="Yu C."/>
            <person name="Zafar N."/>
            <person name="Zhou L."/>
            <person name="Kuske C.R."/>
        </authorList>
    </citation>
    <scope>NUCLEOTIDE SEQUENCE [LARGE SCALE GENOMIC DNA]</scope>
    <source>
        <strain evidence="2">ATCC 51196 / DSM 11244 / BCRC 80197 / JCM 7670 / NBRC 15755 / NCIMB 13165 / 161</strain>
    </source>
</reference>
<dbReference type="AlphaFoldDB" id="C1F4J5"/>